<dbReference type="InterPro" id="IPR000719">
    <property type="entry name" value="Prot_kinase_dom"/>
</dbReference>
<keyword evidence="22" id="KW-1185">Reference proteome</keyword>
<keyword evidence="10" id="KW-0677">Repeat</keyword>
<keyword evidence="7" id="KW-0808">Transferase</keyword>
<keyword evidence="11" id="KW-0547">Nucleotide-binding</keyword>
<keyword evidence="13" id="KW-0067">ATP-binding</keyword>
<evidence type="ECO:0000313" key="22">
    <source>
        <dbReference type="Proteomes" id="UP000516437"/>
    </source>
</evidence>
<comment type="catalytic activity">
    <reaction evidence="18">
        <text>L-threonyl-[protein] + ATP = O-phospho-L-threonyl-[protein] + ADP + H(+)</text>
        <dbReference type="Rhea" id="RHEA:46608"/>
        <dbReference type="Rhea" id="RHEA-COMP:11060"/>
        <dbReference type="Rhea" id="RHEA-COMP:11605"/>
        <dbReference type="ChEBI" id="CHEBI:15378"/>
        <dbReference type="ChEBI" id="CHEBI:30013"/>
        <dbReference type="ChEBI" id="CHEBI:30616"/>
        <dbReference type="ChEBI" id="CHEBI:61977"/>
        <dbReference type="ChEBI" id="CHEBI:456216"/>
        <dbReference type="EC" id="2.7.11.1"/>
    </reaction>
</comment>
<keyword evidence="16" id="KW-0675">Receptor</keyword>
<gene>
    <name evidence="21" type="ORF">CJ030_MR8G004404</name>
</gene>
<dbReference type="InterPro" id="IPR051564">
    <property type="entry name" value="LRR_receptor-like_kinase"/>
</dbReference>
<evidence type="ECO:0000256" key="14">
    <source>
        <dbReference type="ARBA" id="ARBA00022989"/>
    </source>
</evidence>
<name>A0A6A1UQ63_9ROSI</name>
<keyword evidence="6" id="KW-0433">Leucine-rich repeat</keyword>
<evidence type="ECO:0000256" key="10">
    <source>
        <dbReference type="ARBA" id="ARBA00022737"/>
    </source>
</evidence>
<dbReference type="PANTHER" id="PTHR48055">
    <property type="entry name" value="LEUCINE-RICH REPEAT RECEPTOR PROTEIN KINASE EMS1"/>
    <property type="match status" value="1"/>
</dbReference>
<dbReference type="Gene3D" id="1.10.510.10">
    <property type="entry name" value="Transferase(Phosphotransferase) domain 1"/>
    <property type="match status" value="2"/>
</dbReference>
<dbReference type="PANTHER" id="PTHR48055:SF57">
    <property type="entry name" value="PROTEIN KINASE DOMAIN-CONTAINING PROTEIN"/>
    <property type="match status" value="1"/>
</dbReference>
<evidence type="ECO:0000259" key="20">
    <source>
        <dbReference type="PROSITE" id="PS50011"/>
    </source>
</evidence>
<keyword evidence="3" id="KW-1003">Cell membrane</keyword>
<evidence type="ECO:0000256" key="4">
    <source>
        <dbReference type="ARBA" id="ARBA00022527"/>
    </source>
</evidence>
<evidence type="ECO:0000256" key="5">
    <source>
        <dbReference type="ARBA" id="ARBA00022553"/>
    </source>
</evidence>
<dbReference type="GO" id="GO:0004674">
    <property type="term" value="F:protein serine/threonine kinase activity"/>
    <property type="evidence" value="ECO:0007669"/>
    <property type="project" value="UniProtKB-KW"/>
</dbReference>
<evidence type="ECO:0000256" key="17">
    <source>
        <dbReference type="ARBA" id="ARBA00023180"/>
    </source>
</evidence>
<evidence type="ECO:0000256" key="19">
    <source>
        <dbReference type="ARBA" id="ARBA00048679"/>
    </source>
</evidence>
<dbReference type="Proteomes" id="UP000516437">
    <property type="component" value="Chromosome 8"/>
</dbReference>
<dbReference type="SMART" id="SM00220">
    <property type="entry name" value="S_TKc"/>
    <property type="match status" value="1"/>
</dbReference>
<keyword evidence="17" id="KW-0325">Glycoprotein</keyword>
<feature type="domain" description="Protein kinase" evidence="20">
    <location>
        <begin position="1"/>
        <end position="214"/>
    </location>
</feature>
<keyword evidence="8" id="KW-0812">Transmembrane</keyword>
<dbReference type="InterPro" id="IPR001245">
    <property type="entry name" value="Ser-Thr/Tyr_kinase_cat_dom"/>
</dbReference>
<dbReference type="GO" id="GO:0005886">
    <property type="term" value="C:plasma membrane"/>
    <property type="evidence" value="ECO:0007669"/>
    <property type="project" value="UniProtKB-SubCell"/>
</dbReference>
<dbReference type="AlphaFoldDB" id="A0A6A1UQ63"/>
<dbReference type="InterPro" id="IPR008271">
    <property type="entry name" value="Ser/Thr_kinase_AS"/>
</dbReference>
<keyword evidence="9" id="KW-0732">Signal</keyword>
<dbReference type="OrthoDB" id="1923451at2759"/>
<dbReference type="FunFam" id="1.10.510.10:FF:000358">
    <property type="entry name" value="Putative leucine-rich repeat receptor-like serine/threonine-protein kinase"/>
    <property type="match status" value="1"/>
</dbReference>
<evidence type="ECO:0000256" key="11">
    <source>
        <dbReference type="ARBA" id="ARBA00022741"/>
    </source>
</evidence>
<keyword evidence="14" id="KW-1133">Transmembrane helix</keyword>
<evidence type="ECO:0000256" key="18">
    <source>
        <dbReference type="ARBA" id="ARBA00047899"/>
    </source>
</evidence>
<dbReference type="SUPFAM" id="SSF56112">
    <property type="entry name" value="Protein kinase-like (PK-like)"/>
    <property type="match status" value="2"/>
</dbReference>
<evidence type="ECO:0000256" key="12">
    <source>
        <dbReference type="ARBA" id="ARBA00022777"/>
    </source>
</evidence>
<evidence type="ECO:0000256" key="7">
    <source>
        <dbReference type="ARBA" id="ARBA00022679"/>
    </source>
</evidence>
<comment type="caution">
    <text evidence="21">The sequence shown here is derived from an EMBL/GenBank/DDBJ whole genome shotgun (WGS) entry which is preliminary data.</text>
</comment>
<dbReference type="EC" id="2.7.11.1" evidence="2"/>
<evidence type="ECO:0000256" key="16">
    <source>
        <dbReference type="ARBA" id="ARBA00023170"/>
    </source>
</evidence>
<sequence length="352" mass="39564">MDFKAFVLEYMPNGNLDMWLHFDNRFLTLLQRLNIMIDMAAALEYLHFGNATPIVHCDLKPNNVLLDEDMVAHVADFGIAKLLGDADSVTQTMTLATIGYMAPEYGLEGIVSTRGDVYSYGILLMETFTRKRPTDRMFSRGMSLKHWIEESLPISITEVSDVDLLRNENAYVATKDCLSSVLGLALVCCADLPEQRINMTDILVRLHKVKLKFLRDVEGGDGILSQTMTLATIVIWHQRINMADVLVRLHKVKLKFLQDVEEDMVAHVADFGIAKLLGDGNSLSQTMTLTTIGYMAPDCLSSILELTLDISAHLLEERINMADVLVRLHKVKLKFLQDVEEGNVSVNKLMMV</sequence>
<accession>A0A6A1UQ63</accession>
<dbReference type="EMBL" id="RXIC02000026">
    <property type="protein sequence ID" value="KAB1202411.1"/>
    <property type="molecule type" value="Genomic_DNA"/>
</dbReference>
<keyword evidence="4" id="KW-0723">Serine/threonine-protein kinase</keyword>
<evidence type="ECO:0000256" key="9">
    <source>
        <dbReference type="ARBA" id="ARBA00022729"/>
    </source>
</evidence>
<dbReference type="GO" id="GO:0005524">
    <property type="term" value="F:ATP binding"/>
    <property type="evidence" value="ECO:0007669"/>
    <property type="project" value="UniProtKB-KW"/>
</dbReference>
<evidence type="ECO:0000256" key="15">
    <source>
        <dbReference type="ARBA" id="ARBA00023136"/>
    </source>
</evidence>
<keyword evidence="5" id="KW-0597">Phosphoprotein</keyword>
<protein>
    <recommendedName>
        <fullName evidence="2">non-specific serine/threonine protein kinase</fullName>
        <ecNumber evidence="2">2.7.11.1</ecNumber>
    </recommendedName>
</protein>
<evidence type="ECO:0000256" key="8">
    <source>
        <dbReference type="ARBA" id="ARBA00022692"/>
    </source>
</evidence>
<dbReference type="PROSITE" id="PS50011">
    <property type="entry name" value="PROTEIN_KINASE_DOM"/>
    <property type="match status" value="1"/>
</dbReference>
<evidence type="ECO:0000313" key="21">
    <source>
        <dbReference type="EMBL" id="KAB1202411.1"/>
    </source>
</evidence>
<comment type="catalytic activity">
    <reaction evidence="19">
        <text>L-seryl-[protein] + ATP = O-phospho-L-seryl-[protein] + ADP + H(+)</text>
        <dbReference type="Rhea" id="RHEA:17989"/>
        <dbReference type="Rhea" id="RHEA-COMP:9863"/>
        <dbReference type="Rhea" id="RHEA-COMP:11604"/>
        <dbReference type="ChEBI" id="CHEBI:15378"/>
        <dbReference type="ChEBI" id="CHEBI:29999"/>
        <dbReference type="ChEBI" id="CHEBI:30616"/>
        <dbReference type="ChEBI" id="CHEBI:83421"/>
        <dbReference type="ChEBI" id="CHEBI:456216"/>
        <dbReference type="EC" id="2.7.11.1"/>
    </reaction>
</comment>
<keyword evidence="12" id="KW-0418">Kinase</keyword>
<evidence type="ECO:0000256" key="1">
    <source>
        <dbReference type="ARBA" id="ARBA00004162"/>
    </source>
</evidence>
<evidence type="ECO:0000256" key="6">
    <source>
        <dbReference type="ARBA" id="ARBA00022614"/>
    </source>
</evidence>
<reference evidence="21 22" key="1">
    <citation type="journal article" date="2019" name="Plant Biotechnol. J.">
        <title>The red bayberry genome and genetic basis of sex determination.</title>
        <authorList>
            <person name="Jia H.M."/>
            <person name="Jia H.J."/>
            <person name="Cai Q.L."/>
            <person name="Wang Y."/>
            <person name="Zhao H.B."/>
            <person name="Yang W.F."/>
            <person name="Wang G.Y."/>
            <person name="Li Y.H."/>
            <person name="Zhan D.L."/>
            <person name="Shen Y.T."/>
            <person name="Niu Q.F."/>
            <person name="Chang L."/>
            <person name="Qiu J."/>
            <person name="Zhao L."/>
            <person name="Xie H.B."/>
            <person name="Fu W.Y."/>
            <person name="Jin J."/>
            <person name="Li X.W."/>
            <person name="Jiao Y."/>
            <person name="Zhou C.C."/>
            <person name="Tu T."/>
            <person name="Chai C.Y."/>
            <person name="Gao J.L."/>
            <person name="Fan L.J."/>
            <person name="van de Weg E."/>
            <person name="Wang J.Y."/>
            <person name="Gao Z.S."/>
        </authorList>
    </citation>
    <scope>NUCLEOTIDE SEQUENCE [LARGE SCALE GENOMIC DNA]</scope>
    <source>
        <tissue evidence="21">Leaves</tissue>
    </source>
</reference>
<dbReference type="PROSITE" id="PS00108">
    <property type="entry name" value="PROTEIN_KINASE_ST"/>
    <property type="match status" value="1"/>
</dbReference>
<dbReference type="Pfam" id="PF07714">
    <property type="entry name" value="PK_Tyr_Ser-Thr"/>
    <property type="match status" value="1"/>
</dbReference>
<keyword evidence="15" id="KW-0472">Membrane</keyword>
<evidence type="ECO:0000256" key="2">
    <source>
        <dbReference type="ARBA" id="ARBA00012513"/>
    </source>
</evidence>
<evidence type="ECO:0000256" key="13">
    <source>
        <dbReference type="ARBA" id="ARBA00022840"/>
    </source>
</evidence>
<comment type="subcellular location">
    <subcellularLocation>
        <location evidence="1">Cell membrane</location>
        <topology evidence="1">Single-pass membrane protein</topology>
    </subcellularLocation>
</comment>
<organism evidence="21 22">
    <name type="scientific">Morella rubra</name>
    <name type="common">Chinese bayberry</name>
    <dbReference type="NCBI Taxonomy" id="262757"/>
    <lineage>
        <taxon>Eukaryota</taxon>
        <taxon>Viridiplantae</taxon>
        <taxon>Streptophyta</taxon>
        <taxon>Embryophyta</taxon>
        <taxon>Tracheophyta</taxon>
        <taxon>Spermatophyta</taxon>
        <taxon>Magnoliopsida</taxon>
        <taxon>eudicotyledons</taxon>
        <taxon>Gunneridae</taxon>
        <taxon>Pentapetalae</taxon>
        <taxon>rosids</taxon>
        <taxon>fabids</taxon>
        <taxon>Fagales</taxon>
        <taxon>Myricaceae</taxon>
        <taxon>Morella</taxon>
    </lineage>
</organism>
<proteinExistence type="predicted"/>
<evidence type="ECO:0000256" key="3">
    <source>
        <dbReference type="ARBA" id="ARBA00022475"/>
    </source>
</evidence>
<dbReference type="InterPro" id="IPR011009">
    <property type="entry name" value="Kinase-like_dom_sf"/>
</dbReference>